<dbReference type="EMBL" id="JAFCMP010000357">
    <property type="protein sequence ID" value="KAG5180780.1"/>
    <property type="molecule type" value="Genomic_DNA"/>
</dbReference>
<dbReference type="Gene3D" id="3.40.50.300">
    <property type="entry name" value="P-loop containing nucleotide triphosphate hydrolases"/>
    <property type="match status" value="1"/>
</dbReference>
<keyword evidence="4" id="KW-0378">Hydrolase</keyword>
<dbReference type="InterPro" id="IPR003593">
    <property type="entry name" value="AAA+_ATPase"/>
</dbReference>
<keyword evidence="1" id="KW-0547">Nucleotide-binding</keyword>
<organism evidence="4 5">
    <name type="scientific">Tribonema minus</name>
    <dbReference type="NCBI Taxonomy" id="303371"/>
    <lineage>
        <taxon>Eukaryota</taxon>
        <taxon>Sar</taxon>
        <taxon>Stramenopiles</taxon>
        <taxon>Ochrophyta</taxon>
        <taxon>PX clade</taxon>
        <taxon>Xanthophyceae</taxon>
        <taxon>Tribonematales</taxon>
        <taxon>Tribonemataceae</taxon>
        <taxon>Tribonema</taxon>
    </lineage>
</organism>
<dbReference type="InterPro" id="IPR003439">
    <property type="entry name" value="ABC_transporter-like_ATP-bd"/>
</dbReference>
<dbReference type="InterPro" id="IPR027417">
    <property type="entry name" value="P-loop_NTPase"/>
</dbReference>
<evidence type="ECO:0000313" key="4">
    <source>
        <dbReference type="EMBL" id="KAG5180780.1"/>
    </source>
</evidence>
<dbReference type="OrthoDB" id="432685at2759"/>
<dbReference type="GO" id="GO:0005524">
    <property type="term" value="F:ATP binding"/>
    <property type="evidence" value="ECO:0007669"/>
    <property type="project" value="UniProtKB-KW"/>
</dbReference>
<evidence type="ECO:0000256" key="1">
    <source>
        <dbReference type="ARBA" id="ARBA00022741"/>
    </source>
</evidence>
<reference evidence="4" key="1">
    <citation type="submission" date="2021-02" db="EMBL/GenBank/DDBJ databases">
        <title>First Annotated Genome of the Yellow-green Alga Tribonema minus.</title>
        <authorList>
            <person name="Mahan K.M."/>
        </authorList>
    </citation>
    <scope>NUCLEOTIDE SEQUENCE</scope>
    <source>
        <strain evidence="4">UTEX B ZZ1240</strain>
    </source>
</reference>
<dbReference type="PANTHER" id="PTHR43119:SF1">
    <property type="entry name" value="ABC TRANSPORTER DOMAIN-CONTAINING PROTEIN"/>
    <property type="match status" value="1"/>
</dbReference>
<dbReference type="GO" id="GO:0016887">
    <property type="term" value="F:ATP hydrolysis activity"/>
    <property type="evidence" value="ECO:0007669"/>
    <property type="project" value="InterPro"/>
</dbReference>
<dbReference type="PANTHER" id="PTHR43119">
    <property type="entry name" value="ABC TRANSPORT PROTEIN ATP-BINDING COMPONENT-RELATED"/>
    <property type="match status" value="1"/>
</dbReference>
<dbReference type="Proteomes" id="UP000664859">
    <property type="component" value="Unassembled WGS sequence"/>
</dbReference>
<dbReference type="Pfam" id="PF00005">
    <property type="entry name" value="ABC_tran"/>
    <property type="match status" value="1"/>
</dbReference>
<dbReference type="SMART" id="SM00382">
    <property type="entry name" value="AAA"/>
    <property type="match status" value="1"/>
</dbReference>
<keyword evidence="5" id="KW-1185">Reference proteome</keyword>
<sequence length="218" mass="23060">MAQPSHSVGTVDPPSSLLSLFGLLRPAVSQRLAAGDQDNDGDQLLESRSRLVVSGPSGIGKSLLLRAIASLDALAEGSLTLQQENQTPVSWSDIGVPAWRARVSYVAQASPDEPGTPAEFFASVRAFAAQKGRDFEDPINIGASWGLPASAFDQTWLSLSGGERQRAALAIALALRPEVLLLDEPTVSHSPEQAKRVATQHLVLARDAPYTITDATNA</sequence>
<accession>A0A835YST2</accession>
<keyword evidence="2" id="KW-0067">ATP-binding</keyword>
<protein>
    <submittedName>
        <fullName evidence="4">P-loop containing nucleoside triphosphate hydrolase protein</fullName>
    </submittedName>
</protein>
<dbReference type="SUPFAM" id="SSF52540">
    <property type="entry name" value="P-loop containing nucleoside triphosphate hydrolases"/>
    <property type="match status" value="1"/>
</dbReference>
<evidence type="ECO:0000259" key="3">
    <source>
        <dbReference type="SMART" id="SM00382"/>
    </source>
</evidence>
<comment type="caution">
    <text evidence="4">The sequence shown here is derived from an EMBL/GenBank/DDBJ whole genome shotgun (WGS) entry which is preliminary data.</text>
</comment>
<dbReference type="PROSITE" id="PS00211">
    <property type="entry name" value="ABC_TRANSPORTER_1"/>
    <property type="match status" value="1"/>
</dbReference>
<evidence type="ECO:0000313" key="5">
    <source>
        <dbReference type="Proteomes" id="UP000664859"/>
    </source>
</evidence>
<proteinExistence type="predicted"/>
<name>A0A835YST2_9STRA</name>
<dbReference type="AlphaFoldDB" id="A0A835YST2"/>
<dbReference type="InterPro" id="IPR017871">
    <property type="entry name" value="ABC_transporter-like_CS"/>
</dbReference>
<evidence type="ECO:0000256" key="2">
    <source>
        <dbReference type="ARBA" id="ARBA00022840"/>
    </source>
</evidence>
<gene>
    <name evidence="4" type="ORF">JKP88DRAFT_322982</name>
</gene>
<feature type="domain" description="AAA+ ATPase" evidence="3">
    <location>
        <begin position="47"/>
        <end position="208"/>
    </location>
</feature>